<gene>
    <name evidence="2" type="ORF">SK128_005260</name>
</gene>
<accession>A0AAN8WJI6</accession>
<organism evidence="2 3">
    <name type="scientific">Halocaridina rubra</name>
    <name type="common">Hawaiian red shrimp</name>
    <dbReference type="NCBI Taxonomy" id="373956"/>
    <lineage>
        <taxon>Eukaryota</taxon>
        <taxon>Metazoa</taxon>
        <taxon>Ecdysozoa</taxon>
        <taxon>Arthropoda</taxon>
        <taxon>Crustacea</taxon>
        <taxon>Multicrustacea</taxon>
        <taxon>Malacostraca</taxon>
        <taxon>Eumalacostraca</taxon>
        <taxon>Eucarida</taxon>
        <taxon>Decapoda</taxon>
        <taxon>Pleocyemata</taxon>
        <taxon>Caridea</taxon>
        <taxon>Atyoidea</taxon>
        <taxon>Atyidae</taxon>
        <taxon>Halocaridina</taxon>
    </lineage>
</organism>
<evidence type="ECO:0000313" key="2">
    <source>
        <dbReference type="EMBL" id="KAK7023702.1"/>
    </source>
</evidence>
<dbReference type="EMBL" id="JAXCGZ010022796">
    <property type="protein sequence ID" value="KAK7023702.1"/>
    <property type="molecule type" value="Genomic_DNA"/>
</dbReference>
<comment type="caution">
    <text evidence="2">The sequence shown here is derived from an EMBL/GenBank/DDBJ whole genome shotgun (WGS) entry which is preliminary data.</text>
</comment>
<dbReference type="Proteomes" id="UP001381693">
    <property type="component" value="Unassembled WGS sequence"/>
</dbReference>
<keyword evidence="3" id="KW-1185">Reference proteome</keyword>
<sequence>MAMWITIKSLGTLLEVTSPVCNLNRTNMPVMQVLCFKKLRGRGRAPKGCTERSVAIIYDDLPSAPSIVPSRTRPRFKPVPIDSEEVMGMTMGVHLYTTPETRSHPPSEHLYQSIFSGSEMCSYSTSDAMGQDGRALLCLPHNRGGGSRGRRGTPTLVDTDSEEEPLASQGMLLGASDNDTPSTLPSRSWYYCSSAPPPPPPSPRSSSDYESIYYVGGMRRGWPPTPQERGLPPLPSRTDRFRRYFSVECEQQQYNRAPVRIGGSWQSQTAGWPPSPTPSRDPTSL</sequence>
<protein>
    <submittedName>
        <fullName evidence="2">Uncharacterized protein</fullName>
    </submittedName>
</protein>
<reference evidence="2 3" key="1">
    <citation type="submission" date="2023-11" db="EMBL/GenBank/DDBJ databases">
        <title>Halocaridina rubra genome assembly.</title>
        <authorList>
            <person name="Smith C."/>
        </authorList>
    </citation>
    <scope>NUCLEOTIDE SEQUENCE [LARGE SCALE GENOMIC DNA]</scope>
    <source>
        <strain evidence="2">EP-1</strain>
        <tissue evidence="2">Whole</tissue>
    </source>
</reference>
<feature type="region of interest" description="Disordered" evidence="1">
    <location>
        <begin position="141"/>
        <end position="181"/>
    </location>
</feature>
<name>A0AAN8WJI6_HALRR</name>
<feature type="region of interest" description="Disordered" evidence="1">
    <location>
        <begin position="258"/>
        <end position="285"/>
    </location>
</feature>
<evidence type="ECO:0000313" key="3">
    <source>
        <dbReference type="Proteomes" id="UP001381693"/>
    </source>
</evidence>
<proteinExistence type="predicted"/>
<dbReference type="AlphaFoldDB" id="A0AAN8WJI6"/>
<evidence type="ECO:0000256" key="1">
    <source>
        <dbReference type="SAM" id="MobiDB-lite"/>
    </source>
</evidence>